<accession>A0A1I0M937</accession>
<dbReference type="Proteomes" id="UP000199373">
    <property type="component" value="Unassembled WGS sequence"/>
</dbReference>
<name>A0A1I0M937_9BACT</name>
<organism evidence="1 2">
    <name type="scientific">Prevotella aff. ruminicola Tc2-24</name>
    <dbReference type="NCBI Taxonomy" id="81582"/>
    <lineage>
        <taxon>Bacteria</taxon>
        <taxon>Pseudomonadati</taxon>
        <taxon>Bacteroidota</taxon>
        <taxon>Bacteroidia</taxon>
        <taxon>Bacteroidales</taxon>
        <taxon>Prevotellaceae</taxon>
        <taxon>Prevotella</taxon>
    </lineage>
</organism>
<reference evidence="1 2" key="1">
    <citation type="submission" date="2016-10" db="EMBL/GenBank/DDBJ databases">
        <authorList>
            <person name="de Groot N.N."/>
        </authorList>
    </citation>
    <scope>NUCLEOTIDE SEQUENCE [LARGE SCALE GENOMIC DNA]</scope>
    <source>
        <strain evidence="1 2">TC2-24</strain>
    </source>
</reference>
<dbReference type="EMBL" id="FOIQ01000001">
    <property type="protein sequence ID" value="SEV84638.1"/>
    <property type="molecule type" value="Genomic_DNA"/>
</dbReference>
<sequence>MKRIITILTMTAFAVVFLNSCQDSQIPEEKKGTPLTIHASIDTPQNTRTAYKLTSTGMTISWNEEEAITVISFNENGITAVDKFFSTGEQGRKKADFSGTWTGNEGDQIICLYPDIDSYAGTSLFGNVVVDSPSIILNQLSIALGPLEHENPSTLKDADVMVGEVTIHGDYASVNLKHQISIFEIEATCKNLGWSDRSEKINTIKISAKPNDDEEDDDNDVVFARRGMLHVTTEAYTGNFIATEFGSLDYYLNDSGHNSDFNMSDGEITQTFYAPVFFEGDLEEGYTLKFQFGGNAYIEDRREQINVFEVGDKAIKLTEKYPLERGKIYRFKVTI</sequence>
<proteinExistence type="predicted"/>
<evidence type="ECO:0008006" key="3">
    <source>
        <dbReference type="Google" id="ProtNLM"/>
    </source>
</evidence>
<evidence type="ECO:0000313" key="2">
    <source>
        <dbReference type="Proteomes" id="UP000199373"/>
    </source>
</evidence>
<evidence type="ECO:0000313" key="1">
    <source>
        <dbReference type="EMBL" id="SEV84638.1"/>
    </source>
</evidence>
<keyword evidence="2" id="KW-1185">Reference proteome</keyword>
<dbReference type="AlphaFoldDB" id="A0A1I0M937"/>
<gene>
    <name evidence="1" type="ORF">SAMN04487850_0428</name>
</gene>
<protein>
    <recommendedName>
        <fullName evidence="3">Fimbrillin-like</fullName>
    </recommendedName>
</protein>
<dbReference type="RefSeq" id="WP_143065696.1">
    <property type="nucleotide sequence ID" value="NZ_FOIQ01000001.1"/>
</dbReference>